<evidence type="ECO:0000313" key="1">
    <source>
        <dbReference type="EMBL" id="KAK3252738.1"/>
    </source>
</evidence>
<accession>A0AAE0CE80</accession>
<dbReference type="AlphaFoldDB" id="A0AAE0CE80"/>
<organism evidence="1 2">
    <name type="scientific">Cymbomonas tetramitiformis</name>
    <dbReference type="NCBI Taxonomy" id="36881"/>
    <lineage>
        <taxon>Eukaryota</taxon>
        <taxon>Viridiplantae</taxon>
        <taxon>Chlorophyta</taxon>
        <taxon>Pyramimonadophyceae</taxon>
        <taxon>Pyramimonadales</taxon>
        <taxon>Pyramimonadaceae</taxon>
        <taxon>Cymbomonas</taxon>
    </lineage>
</organism>
<protein>
    <submittedName>
        <fullName evidence="1">Uncharacterized protein</fullName>
    </submittedName>
</protein>
<reference evidence="1 2" key="1">
    <citation type="journal article" date="2015" name="Genome Biol. Evol.">
        <title>Comparative Genomics of a Bacterivorous Green Alga Reveals Evolutionary Causalities and Consequences of Phago-Mixotrophic Mode of Nutrition.</title>
        <authorList>
            <person name="Burns J.A."/>
            <person name="Paasch A."/>
            <person name="Narechania A."/>
            <person name="Kim E."/>
        </authorList>
    </citation>
    <scope>NUCLEOTIDE SEQUENCE [LARGE SCALE GENOMIC DNA]</scope>
    <source>
        <strain evidence="1 2">PLY_AMNH</strain>
    </source>
</reference>
<dbReference type="EMBL" id="LGRX02025243">
    <property type="protein sequence ID" value="KAK3252738.1"/>
    <property type="molecule type" value="Genomic_DNA"/>
</dbReference>
<comment type="caution">
    <text evidence="1">The sequence shown here is derived from an EMBL/GenBank/DDBJ whole genome shotgun (WGS) entry which is preliminary data.</text>
</comment>
<proteinExistence type="predicted"/>
<evidence type="ECO:0000313" key="2">
    <source>
        <dbReference type="Proteomes" id="UP001190700"/>
    </source>
</evidence>
<name>A0AAE0CE80_9CHLO</name>
<sequence length="123" mass="12080">MLGDAVGDGVGELLGDAVGEGVGDALGDGVGDMLGDAVGDGVGELLGMLGDAVLGEIVTLLGALVTVGVSAESCRGGRAVLSVLLLSAFPQQLPAKPAHAARISHRGHAPFLEPSCCFLLGHP</sequence>
<keyword evidence="2" id="KW-1185">Reference proteome</keyword>
<gene>
    <name evidence="1" type="ORF">CYMTET_37986</name>
</gene>
<dbReference type="Proteomes" id="UP001190700">
    <property type="component" value="Unassembled WGS sequence"/>
</dbReference>